<keyword evidence="2" id="KW-1185">Reference proteome</keyword>
<dbReference type="EMBL" id="JARK01001414">
    <property type="protein sequence ID" value="EYC06058.1"/>
    <property type="molecule type" value="Genomic_DNA"/>
</dbReference>
<proteinExistence type="predicted"/>
<organism evidence="1 2">
    <name type="scientific">Ancylostoma ceylanicum</name>
    <dbReference type="NCBI Taxonomy" id="53326"/>
    <lineage>
        <taxon>Eukaryota</taxon>
        <taxon>Metazoa</taxon>
        <taxon>Ecdysozoa</taxon>
        <taxon>Nematoda</taxon>
        <taxon>Chromadorea</taxon>
        <taxon>Rhabditida</taxon>
        <taxon>Rhabditina</taxon>
        <taxon>Rhabditomorpha</taxon>
        <taxon>Strongyloidea</taxon>
        <taxon>Ancylostomatidae</taxon>
        <taxon>Ancylostomatinae</taxon>
        <taxon>Ancylostoma</taxon>
    </lineage>
</organism>
<dbReference type="Proteomes" id="UP000024635">
    <property type="component" value="Unassembled WGS sequence"/>
</dbReference>
<dbReference type="InterPro" id="IPR004951">
    <property type="entry name" value="DUF268_CAE_spp"/>
</dbReference>
<gene>
    <name evidence="1" type="primary">Acey_s0078.g1170</name>
    <name evidence="1" type="ORF">Y032_0078g1170</name>
</gene>
<sequence length="203" mass="23369">MKAPRMEVAAYGPYGPEGLEVYYALRGYPLHNMVGFVIGSETPWIEVQALRSGARKVYTVEYQKTKIIGTTKIEYVHPVDFAEQWKENLEKFDFAITFSSIEHSGLGRYGDPIDPNGDLREVLKVMCLLKKGGLFFVGFPRGKDAIRYNAHRYYGRMRLAMVMAGFKWIATYRANSPYPQHPIREDFETVDTHLQDIYVLEKV</sequence>
<comment type="caution">
    <text evidence="1">The sequence shown here is derived from an EMBL/GenBank/DDBJ whole genome shotgun (WGS) entry which is preliminary data.</text>
</comment>
<reference evidence="2" key="1">
    <citation type="journal article" date="2015" name="Nat. Genet.">
        <title>The genome and transcriptome of the zoonotic hookworm Ancylostoma ceylanicum identify infection-specific gene families.</title>
        <authorList>
            <person name="Schwarz E.M."/>
            <person name="Hu Y."/>
            <person name="Antoshechkin I."/>
            <person name="Miller M.M."/>
            <person name="Sternberg P.W."/>
            <person name="Aroian R.V."/>
        </authorList>
    </citation>
    <scope>NUCLEOTIDE SEQUENCE</scope>
    <source>
        <strain evidence="2">HY135</strain>
    </source>
</reference>
<dbReference type="AlphaFoldDB" id="A0A016TUL9"/>
<accession>A0A016TUL9</accession>
<evidence type="ECO:0000313" key="1">
    <source>
        <dbReference type="EMBL" id="EYC06058.1"/>
    </source>
</evidence>
<evidence type="ECO:0000313" key="2">
    <source>
        <dbReference type="Proteomes" id="UP000024635"/>
    </source>
</evidence>
<dbReference type="Gene3D" id="3.40.50.150">
    <property type="entry name" value="Vaccinia Virus protein VP39"/>
    <property type="match status" value="1"/>
</dbReference>
<dbReference type="InterPro" id="IPR029063">
    <property type="entry name" value="SAM-dependent_MTases_sf"/>
</dbReference>
<dbReference type="SUPFAM" id="SSF53335">
    <property type="entry name" value="S-adenosyl-L-methionine-dependent methyltransferases"/>
    <property type="match status" value="1"/>
</dbReference>
<dbReference type="Pfam" id="PF03269">
    <property type="entry name" value="DUF268"/>
    <property type="match status" value="1"/>
</dbReference>
<dbReference type="OrthoDB" id="428346at2759"/>
<protein>
    <recommendedName>
        <fullName evidence="3">Methyltransferase type 11 domain-containing protein</fullName>
    </recommendedName>
</protein>
<name>A0A016TUL9_9BILA</name>
<evidence type="ECO:0008006" key="3">
    <source>
        <dbReference type="Google" id="ProtNLM"/>
    </source>
</evidence>